<dbReference type="CDD" id="cd06171">
    <property type="entry name" value="Sigma70_r4"/>
    <property type="match status" value="1"/>
</dbReference>
<dbReference type="InterPro" id="IPR013249">
    <property type="entry name" value="RNA_pol_sigma70_r4_t2"/>
</dbReference>
<evidence type="ECO:0000256" key="1">
    <source>
        <dbReference type="ARBA" id="ARBA00010641"/>
    </source>
</evidence>
<evidence type="ECO:0000256" key="2">
    <source>
        <dbReference type="ARBA" id="ARBA00023015"/>
    </source>
</evidence>
<reference evidence="7 8" key="1">
    <citation type="submission" date="2024-09" db="EMBL/GenBank/DDBJ databases">
        <authorList>
            <person name="Sun Q."/>
            <person name="Mori K."/>
        </authorList>
    </citation>
    <scope>NUCLEOTIDE SEQUENCE [LARGE SCALE GENOMIC DNA]</scope>
    <source>
        <strain evidence="7 8">CCM 7759</strain>
    </source>
</reference>
<comment type="similarity">
    <text evidence="1">Belongs to the sigma-70 factor family. ECF subfamily.</text>
</comment>
<name>A0ABV6DHE4_9BACL</name>
<accession>A0ABV6DHE4</accession>
<evidence type="ECO:0000313" key="7">
    <source>
        <dbReference type="EMBL" id="MFC0212075.1"/>
    </source>
</evidence>
<evidence type="ECO:0000313" key="8">
    <source>
        <dbReference type="Proteomes" id="UP001589776"/>
    </source>
</evidence>
<evidence type="ECO:0000256" key="4">
    <source>
        <dbReference type="ARBA" id="ARBA00023163"/>
    </source>
</evidence>
<feature type="domain" description="RNA polymerase sigma factor 70 region 4 type 2" evidence="6">
    <location>
        <begin position="126"/>
        <end position="170"/>
    </location>
</feature>
<evidence type="ECO:0000259" key="6">
    <source>
        <dbReference type="Pfam" id="PF08281"/>
    </source>
</evidence>
<dbReference type="Pfam" id="PF04542">
    <property type="entry name" value="Sigma70_r2"/>
    <property type="match status" value="1"/>
</dbReference>
<dbReference type="InterPro" id="IPR013324">
    <property type="entry name" value="RNA_pol_sigma_r3/r4-like"/>
</dbReference>
<dbReference type="InterPro" id="IPR014284">
    <property type="entry name" value="RNA_pol_sigma-70_dom"/>
</dbReference>
<evidence type="ECO:0000259" key="5">
    <source>
        <dbReference type="Pfam" id="PF04542"/>
    </source>
</evidence>
<gene>
    <name evidence="7" type="ORF">ACFFK0_06340</name>
</gene>
<keyword evidence="8" id="KW-1185">Reference proteome</keyword>
<dbReference type="PANTHER" id="PTHR43133:SF46">
    <property type="entry name" value="RNA POLYMERASE SIGMA-70 FACTOR ECF SUBFAMILY"/>
    <property type="match status" value="1"/>
</dbReference>
<dbReference type="Gene3D" id="1.10.10.10">
    <property type="entry name" value="Winged helix-like DNA-binding domain superfamily/Winged helix DNA-binding domain"/>
    <property type="match status" value="1"/>
</dbReference>
<dbReference type="NCBIfam" id="TIGR02937">
    <property type="entry name" value="sigma70-ECF"/>
    <property type="match status" value="1"/>
</dbReference>
<dbReference type="SUPFAM" id="SSF88946">
    <property type="entry name" value="Sigma2 domain of RNA polymerase sigma factors"/>
    <property type="match status" value="1"/>
</dbReference>
<dbReference type="InterPro" id="IPR036388">
    <property type="entry name" value="WH-like_DNA-bd_sf"/>
</dbReference>
<dbReference type="InterPro" id="IPR039425">
    <property type="entry name" value="RNA_pol_sigma-70-like"/>
</dbReference>
<comment type="caution">
    <text evidence="7">The sequence shown here is derived from an EMBL/GenBank/DDBJ whole genome shotgun (WGS) entry which is preliminary data.</text>
</comment>
<dbReference type="InterPro" id="IPR007627">
    <property type="entry name" value="RNA_pol_sigma70_r2"/>
</dbReference>
<keyword evidence="4" id="KW-0804">Transcription</keyword>
<proteinExistence type="inferred from homology"/>
<dbReference type="PANTHER" id="PTHR43133">
    <property type="entry name" value="RNA POLYMERASE ECF-TYPE SIGMA FACTO"/>
    <property type="match status" value="1"/>
</dbReference>
<dbReference type="EMBL" id="JBHLWN010000025">
    <property type="protein sequence ID" value="MFC0212075.1"/>
    <property type="molecule type" value="Genomic_DNA"/>
</dbReference>
<dbReference type="Gene3D" id="1.10.1740.10">
    <property type="match status" value="1"/>
</dbReference>
<protein>
    <submittedName>
        <fullName evidence="7">RNA polymerase sigma factor</fullName>
    </submittedName>
</protein>
<dbReference type="RefSeq" id="WP_377469146.1">
    <property type="nucleotide sequence ID" value="NZ_JBHLWN010000025.1"/>
</dbReference>
<evidence type="ECO:0000256" key="3">
    <source>
        <dbReference type="ARBA" id="ARBA00023082"/>
    </source>
</evidence>
<keyword evidence="2" id="KW-0805">Transcription regulation</keyword>
<feature type="domain" description="RNA polymerase sigma-70 region 2" evidence="5">
    <location>
        <begin position="22"/>
        <end position="87"/>
    </location>
</feature>
<keyword evidence="3" id="KW-0731">Sigma factor</keyword>
<dbReference type="Pfam" id="PF08281">
    <property type="entry name" value="Sigma70_r4_2"/>
    <property type="match status" value="1"/>
</dbReference>
<dbReference type="InterPro" id="IPR013325">
    <property type="entry name" value="RNA_pol_sigma_r2"/>
</dbReference>
<sequence>MTFHYLQFAAEGLDKERALTDLMQEYGKDVWKYAYFLTLRADAADDLMQDTFLKAYRQLGSFRGDASVKTWLFAITRRAFLDYRKSYWIRNVIATGFKQPEKPVSSAEQEAISAFERQEVWTSVFALPAKLREVLLLYAHYDMDIEEIAQLLHIPPGTVKSRMHRARSKINDRMKEDQP</sequence>
<dbReference type="Proteomes" id="UP001589776">
    <property type="component" value="Unassembled WGS sequence"/>
</dbReference>
<organism evidence="7 8">
    <name type="scientific">Paenibacillus chartarius</name>
    <dbReference type="NCBI Taxonomy" id="747481"/>
    <lineage>
        <taxon>Bacteria</taxon>
        <taxon>Bacillati</taxon>
        <taxon>Bacillota</taxon>
        <taxon>Bacilli</taxon>
        <taxon>Bacillales</taxon>
        <taxon>Paenibacillaceae</taxon>
        <taxon>Paenibacillus</taxon>
    </lineage>
</organism>
<dbReference type="SUPFAM" id="SSF88659">
    <property type="entry name" value="Sigma3 and sigma4 domains of RNA polymerase sigma factors"/>
    <property type="match status" value="1"/>
</dbReference>